<dbReference type="GO" id="GO:0005829">
    <property type="term" value="C:cytosol"/>
    <property type="evidence" value="ECO:0007669"/>
    <property type="project" value="TreeGrafter"/>
</dbReference>
<evidence type="ECO:0000313" key="18">
    <source>
        <dbReference type="Proteomes" id="UP001186944"/>
    </source>
</evidence>
<reference evidence="17" key="1">
    <citation type="submission" date="2019-08" db="EMBL/GenBank/DDBJ databases">
        <title>The improved chromosome-level genome for the pearl oyster Pinctada fucata martensii using PacBio sequencing and Hi-C.</title>
        <authorList>
            <person name="Zheng Z."/>
        </authorList>
    </citation>
    <scope>NUCLEOTIDE SEQUENCE</scope>
    <source>
        <strain evidence="17">ZZ-2019</strain>
        <tissue evidence="17">Adductor muscle</tissue>
    </source>
</reference>
<dbReference type="GO" id="GO:0004826">
    <property type="term" value="F:phenylalanine-tRNA ligase activity"/>
    <property type="evidence" value="ECO:0007669"/>
    <property type="project" value="UniProtKB-EC"/>
</dbReference>
<dbReference type="Pfam" id="PF18553">
    <property type="entry name" value="PheRS_DBD3"/>
    <property type="match status" value="1"/>
</dbReference>
<dbReference type="InterPro" id="IPR006195">
    <property type="entry name" value="aa-tRNA-synth_II"/>
</dbReference>
<evidence type="ECO:0000256" key="12">
    <source>
        <dbReference type="ARBA" id="ARBA00022917"/>
    </source>
</evidence>
<keyword evidence="7" id="KW-0436">Ligase</keyword>
<comment type="cofactor">
    <cofactor evidence="1">
        <name>Mg(2+)</name>
        <dbReference type="ChEBI" id="CHEBI:18420"/>
    </cofactor>
</comment>
<dbReference type="SUPFAM" id="SSF55681">
    <property type="entry name" value="Class II aaRS and biotin synthetases"/>
    <property type="match status" value="1"/>
</dbReference>
<dbReference type="GO" id="GO:0006432">
    <property type="term" value="P:phenylalanyl-tRNA aminoacylation"/>
    <property type="evidence" value="ECO:0007669"/>
    <property type="project" value="InterPro"/>
</dbReference>
<dbReference type="EC" id="6.1.1.20" evidence="5"/>
<feature type="domain" description="Aminoacyl-transfer RNA synthetases class-II family profile" evidence="16">
    <location>
        <begin position="227"/>
        <end position="478"/>
    </location>
</feature>
<evidence type="ECO:0000256" key="5">
    <source>
        <dbReference type="ARBA" id="ARBA00012814"/>
    </source>
</evidence>
<name>A0AA88XXJ9_PINIB</name>
<sequence>MADPVDVVLQYVEKNGEFDTLQLSKEINEDHQKIVGAVKSIQSMGDIIKTDQVTNKHWELTEEGKDVAKNGSYEARVFNAIPAGGITQAEIMKSVPNAKVGFSKAMQAGWIVLDKSSEGGPKVQRKVENIDDSVQQCVSQFATMDLSGITDAQKAEYKKRKLVTEVKVVSYRISKGENFTLTISKPEVDLTTKMIQSGSWRTKTFKEYNFEALGVPPQAGHLHPLLKVRAEYRQIFLEMGFTEMPTNRFVESCFWNFDALFQPQQHPARDAHDTFFISEPQKAGGFPMEYLERVKKIHSEGGYGSQGYKMDWKIEEAEKNILRTHTTAISARMLYQLAQEKEFRPVKYFSIDRVFRNENVDDTHLAEFHQIEGVVADYGLTLGDLMGVINEFFKKLGIEKLRFKPAYNPYTEPSMEIFSYHDGLKKWVEIGNSGIFRPEMLIPMGLPKDVSVIAWGLSLERPTMIKYKIDNIRTLMGPRVDLKMVYNNPLCRLDK</sequence>
<evidence type="ECO:0000256" key="4">
    <source>
        <dbReference type="ARBA" id="ARBA00011209"/>
    </source>
</evidence>
<keyword evidence="8" id="KW-0479">Metal-binding</keyword>
<dbReference type="EMBL" id="VSWD01000010">
    <property type="protein sequence ID" value="KAK3092107.1"/>
    <property type="molecule type" value="Genomic_DNA"/>
</dbReference>
<dbReference type="PROSITE" id="PS50862">
    <property type="entry name" value="AA_TRNA_LIGASE_II"/>
    <property type="match status" value="1"/>
</dbReference>
<evidence type="ECO:0000256" key="15">
    <source>
        <dbReference type="ARBA" id="ARBA00049255"/>
    </source>
</evidence>
<keyword evidence="13" id="KW-0030">Aminoacyl-tRNA synthetase</keyword>
<dbReference type="FunFam" id="3.30.930.10:FF:000033">
    <property type="entry name" value="Phenylalanine--tRNA ligase alpha subunit"/>
    <property type="match status" value="1"/>
</dbReference>
<dbReference type="AlphaFoldDB" id="A0AA88XXJ9"/>
<keyword evidence="10" id="KW-0067">ATP-binding</keyword>
<proteinExistence type="inferred from homology"/>
<comment type="subcellular location">
    <subcellularLocation>
        <location evidence="2">Cytoplasm</location>
    </subcellularLocation>
</comment>
<dbReference type="CDD" id="cd00496">
    <property type="entry name" value="PheRS_alpha_core"/>
    <property type="match status" value="1"/>
</dbReference>
<dbReference type="Gene3D" id="3.30.1370.240">
    <property type="match status" value="1"/>
</dbReference>
<evidence type="ECO:0000256" key="11">
    <source>
        <dbReference type="ARBA" id="ARBA00022842"/>
    </source>
</evidence>
<dbReference type="InterPro" id="IPR002319">
    <property type="entry name" value="Phenylalanyl-tRNA_Synthase"/>
</dbReference>
<evidence type="ECO:0000256" key="6">
    <source>
        <dbReference type="ARBA" id="ARBA00022490"/>
    </source>
</evidence>
<keyword evidence="9" id="KW-0547">Nucleotide-binding</keyword>
<evidence type="ECO:0000256" key="13">
    <source>
        <dbReference type="ARBA" id="ARBA00023146"/>
    </source>
</evidence>
<evidence type="ECO:0000313" key="17">
    <source>
        <dbReference type="EMBL" id="KAK3092107.1"/>
    </source>
</evidence>
<dbReference type="InterPro" id="IPR040724">
    <property type="entry name" value="PheRS_DBD1"/>
</dbReference>
<accession>A0AA88XXJ9</accession>
<comment type="subunit">
    <text evidence="4">Tetramer of two alpha and two beta subunits.</text>
</comment>
<evidence type="ECO:0000256" key="10">
    <source>
        <dbReference type="ARBA" id="ARBA00022840"/>
    </source>
</evidence>
<comment type="catalytic activity">
    <reaction evidence="15">
        <text>tRNA(Phe) + L-phenylalanine + ATP = L-phenylalanyl-tRNA(Phe) + AMP + diphosphate + H(+)</text>
        <dbReference type="Rhea" id="RHEA:19413"/>
        <dbReference type="Rhea" id="RHEA-COMP:9668"/>
        <dbReference type="Rhea" id="RHEA-COMP:9699"/>
        <dbReference type="ChEBI" id="CHEBI:15378"/>
        <dbReference type="ChEBI" id="CHEBI:30616"/>
        <dbReference type="ChEBI" id="CHEBI:33019"/>
        <dbReference type="ChEBI" id="CHEBI:58095"/>
        <dbReference type="ChEBI" id="CHEBI:78442"/>
        <dbReference type="ChEBI" id="CHEBI:78531"/>
        <dbReference type="ChEBI" id="CHEBI:456215"/>
        <dbReference type="EC" id="6.1.1.20"/>
    </reaction>
</comment>
<dbReference type="GO" id="GO:0009328">
    <property type="term" value="C:phenylalanine-tRNA ligase complex"/>
    <property type="evidence" value="ECO:0007669"/>
    <property type="project" value="TreeGrafter"/>
</dbReference>
<dbReference type="Pfam" id="PF18552">
    <property type="entry name" value="PheRS_DBD1"/>
    <property type="match status" value="1"/>
</dbReference>
<keyword evidence="11" id="KW-0460">Magnesium</keyword>
<dbReference type="InterPro" id="IPR045864">
    <property type="entry name" value="aa-tRNA-synth_II/BPL/LPL"/>
</dbReference>
<keyword evidence="18" id="KW-1185">Reference proteome</keyword>
<dbReference type="InterPro" id="IPR040586">
    <property type="entry name" value="PheRS_DBD2"/>
</dbReference>
<comment type="similarity">
    <text evidence="3">Belongs to the class-II aminoacyl-tRNA synthetase family. Phe-tRNA synthetase alpha subunit type 2 subfamily.</text>
</comment>
<evidence type="ECO:0000256" key="2">
    <source>
        <dbReference type="ARBA" id="ARBA00004496"/>
    </source>
</evidence>
<dbReference type="Proteomes" id="UP001186944">
    <property type="component" value="Unassembled WGS sequence"/>
</dbReference>
<dbReference type="Gene3D" id="1.10.10.2330">
    <property type="match status" value="1"/>
</dbReference>
<dbReference type="Pfam" id="PF01409">
    <property type="entry name" value="tRNA-synt_2d"/>
    <property type="match status" value="1"/>
</dbReference>
<evidence type="ECO:0000256" key="3">
    <source>
        <dbReference type="ARBA" id="ARBA00006703"/>
    </source>
</evidence>
<gene>
    <name evidence="17" type="ORF">FSP39_025274</name>
</gene>
<evidence type="ECO:0000259" key="16">
    <source>
        <dbReference type="PROSITE" id="PS50862"/>
    </source>
</evidence>
<organism evidence="17 18">
    <name type="scientific">Pinctada imbricata</name>
    <name type="common">Atlantic pearl-oyster</name>
    <name type="synonym">Pinctada martensii</name>
    <dbReference type="NCBI Taxonomy" id="66713"/>
    <lineage>
        <taxon>Eukaryota</taxon>
        <taxon>Metazoa</taxon>
        <taxon>Spiralia</taxon>
        <taxon>Lophotrochozoa</taxon>
        <taxon>Mollusca</taxon>
        <taxon>Bivalvia</taxon>
        <taxon>Autobranchia</taxon>
        <taxon>Pteriomorphia</taxon>
        <taxon>Pterioida</taxon>
        <taxon>Pterioidea</taxon>
        <taxon>Pteriidae</taxon>
        <taxon>Pinctada</taxon>
    </lineage>
</organism>
<dbReference type="PANTHER" id="PTHR11538:SF40">
    <property type="entry name" value="PHENYLALANINE--TRNA LIGASE ALPHA SUBUNIT"/>
    <property type="match status" value="1"/>
</dbReference>
<dbReference type="FunFam" id="1.10.10.2330:FF:000005">
    <property type="entry name" value="phenylalanine--tRNA ligase alpha subunit"/>
    <property type="match status" value="1"/>
</dbReference>
<evidence type="ECO:0000256" key="9">
    <source>
        <dbReference type="ARBA" id="ARBA00022741"/>
    </source>
</evidence>
<dbReference type="InterPro" id="IPR040725">
    <property type="entry name" value="PheRS_DBD3"/>
</dbReference>
<evidence type="ECO:0000256" key="8">
    <source>
        <dbReference type="ARBA" id="ARBA00022723"/>
    </source>
</evidence>
<dbReference type="NCBIfam" id="NF003210">
    <property type="entry name" value="PRK04172.1"/>
    <property type="match status" value="1"/>
</dbReference>
<dbReference type="Gene3D" id="1.10.10.2320">
    <property type="match status" value="1"/>
</dbReference>
<keyword evidence="12" id="KW-0648">Protein biosynthesis</keyword>
<dbReference type="GO" id="GO:0046872">
    <property type="term" value="F:metal ion binding"/>
    <property type="evidence" value="ECO:0007669"/>
    <property type="project" value="UniProtKB-KW"/>
</dbReference>
<dbReference type="PANTHER" id="PTHR11538">
    <property type="entry name" value="PHENYLALANYL-TRNA SYNTHETASE"/>
    <property type="match status" value="1"/>
</dbReference>
<dbReference type="GO" id="GO:0000049">
    <property type="term" value="F:tRNA binding"/>
    <property type="evidence" value="ECO:0007669"/>
    <property type="project" value="InterPro"/>
</dbReference>
<dbReference type="NCBIfam" id="TIGR00468">
    <property type="entry name" value="pheS"/>
    <property type="match status" value="1"/>
</dbReference>
<comment type="caution">
    <text evidence="17">The sequence shown here is derived from an EMBL/GenBank/DDBJ whole genome shotgun (WGS) entry which is preliminary data.</text>
</comment>
<dbReference type="GO" id="GO:0005524">
    <property type="term" value="F:ATP binding"/>
    <property type="evidence" value="ECO:0007669"/>
    <property type="project" value="UniProtKB-KW"/>
</dbReference>
<evidence type="ECO:0000256" key="14">
    <source>
        <dbReference type="ARBA" id="ARBA00030612"/>
    </source>
</evidence>
<keyword evidence="6" id="KW-0963">Cytoplasm</keyword>
<dbReference type="Gene3D" id="3.30.930.10">
    <property type="entry name" value="Bira Bifunctional Protein, Domain 2"/>
    <property type="match status" value="1"/>
</dbReference>
<protein>
    <recommendedName>
        <fullName evidence="5">phenylalanine--tRNA ligase</fullName>
        <ecNumber evidence="5">6.1.1.20</ecNumber>
    </recommendedName>
    <alternativeName>
        <fullName evidence="14">Phenylalanyl-tRNA synthetase alpha subunit</fullName>
    </alternativeName>
</protein>
<dbReference type="Pfam" id="PF18554">
    <property type="entry name" value="PheRS_DBD2"/>
    <property type="match status" value="1"/>
</dbReference>
<evidence type="ECO:0000256" key="1">
    <source>
        <dbReference type="ARBA" id="ARBA00001946"/>
    </source>
</evidence>
<evidence type="ECO:0000256" key="7">
    <source>
        <dbReference type="ARBA" id="ARBA00022598"/>
    </source>
</evidence>
<dbReference type="InterPro" id="IPR004529">
    <property type="entry name" value="Phe-tRNA-synth_IIc_asu"/>
</dbReference>